<dbReference type="InterPro" id="IPR003173">
    <property type="entry name" value="PC4_C"/>
</dbReference>
<comment type="similarity">
    <text evidence="2">Belongs to the transcriptional coactivator PC4 family.</text>
</comment>
<dbReference type="Proteomes" id="UP000184267">
    <property type="component" value="Unassembled WGS sequence"/>
</dbReference>
<keyword evidence="4" id="KW-0238">DNA-binding</keyword>
<dbReference type="OrthoDB" id="2505440at2759"/>
<evidence type="ECO:0000313" key="9">
    <source>
        <dbReference type="EMBL" id="OJT04891.1"/>
    </source>
</evidence>
<comment type="subcellular location">
    <subcellularLocation>
        <location evidence="1">Nucleus</location>
    </subcellularLocation>
</comment>
<feature type="compositionally biased region" description="Acidic residues" evidence="7">
    <location>
        <begin position="67"/>
        <end position="76"/>
    </location>
</feature>
<evidence type="ECO:0000313" key="10">
    <source>
        <dbReference type="Proteomes" id="UP000184267"/>
    </source>
</evidence>
<dbReference type="EMBL" id="MNAD01001510">
    <property type="protein sequence ID" value="OJT04891.1"/>
    <property type="molecule type" value="Genomic_DNA"/>
</dbReference>
<keyword evidence="6" id="KW-0539">Nucleus</keyword>
<name>A0A1M2VB64_TRAPU</name>
<evidence type="ECO:0000256" key="5">
    <source>
        <dbReference type="ARBA" id="ARBA00023163"/>
    </source>
</evidence>
<dbReference type="AlphaFoldDB" id="A0A1M2VB64"/>
<dbReference type="Gene3D" id="2.30.31.10">
    <property type="entry name" value="Transcriptional Coactivator Pc4, Chain A"/>
    <property type="match status" value="1"/>
</dbReference>
<dbReference type="InterPro" id="IPR045125">
    <property type="entry name" value="Sub1/Tcp4-like"/>
</dbReference>
<gene>
    <name evidence="9" type="ORF">TRAPUB_4363</name>
</gene>
<feature type="domain" description="Transcriptional coactivator p15 (PC4) C-terminal" evidence="8">
    <location>
        <begin position="130"/>
        <end position="179"/>
    </location>
</feature>
<keyword evidence="10" id="KW-1185">Reference proteome</keyword>
<keyword evidence="3" id="KW-0805">Transcription regulation</keyword>
<evidence type="ECO:0000259" key="8">
    <source>
        <dbReference type="Pfam" id="PF02229"/>
    </source>
</evidence>
<dbReference type="PANTHER" id="PTHR13215">
    <property type="entry name" value="RNA POLYMERASE II TRANSCRIPTIONAL COACTIVATOR"/>
    <property type="match status" value="1"/>
</dbReference>
<comment type="caution">
    <text evidence="9">The sequence shown here is derived from an EMBL/GenBank/DDBJ whole genome shotgun (WGS) entry which is preliminary data.</text>
</comment>
<protein>
    <submittedName>
        <fullName evidence="9">Activated RNA polymerase II transcriptional coactivator p15</fullName>
    </submittedName>
</protein>
<dbReference type="GO" id="GO:0060261">
    <property type="term" value="P:positive regulation of transcription initiation by RNA polymerase II"/>
    <property type="evidence" value="ECO:0007669"/>
    <property type="project" value="InterPro"/>
</dbReference>
<evidence type="ECO:0000256" key="7">
    <source>
        <dbReference type="SAM" id="MobiDB-lite"/>
    </source>
</evidence>
<dbReference type="GO" id="GO:0003677">
    <property type="term" value="F:DNA binding"/>
    <property type="evidence" value="ECO:0007669"/>
    <property type="project" value="UniProtKB-KW"/>
</dbReference>
<proteinExistence type="inferred from homology"/>
<dbReference type="STRING" id="154538.A0A1M2VB64"/>
<dbReference type="GO" id="GO:0003713">
    <property type="term" value="F:transcription coactivator activity"/>
    <property type="evidence" value="ECO:0007669"/>
    <property type="project" value="InterPro"/>
</dbReference>
<dbReference type="GO" id="GO:0005634">
    <property type="term" value="C:nucleus"/>
    <property type="evidence" value="ECO:0007669"/>
    <property type="project" value="UniProtKB-SubCell"/>
</dbReference>
<dbReference type="InterPro" id="IPR009044">
    <property type="entry name" value="ssDNA-bd_transcriptional_reg"/>
</dbReference>
<feature type="region of interest" description="Disordered" evidence="7">
    <location>
        <begin position="65"/>
        <end position="115"/>
    </location>
</feature>
<evidence type="ECO:0000256" key="3">
    <source>
        <dbReference type="ARBA" id="ARBA00023015"/>
    </source>
</evidence>
<reference evidence="9 10" key="1">
    <citation type="submission" date="2016-10" db="EMBL/GenBank/DDBJ databases">
        <title>Genome sequence of the basidiomycete white-rot fungus Trametes pubescens.</title>
        <authorList>
            <person name="Makela M.R."/>
            <person name="Granchi Z."/>
            <person name="Peng M."/>
            <person name="De Vries R.P."/>
            <person name="Grigoriev I."/>
            <person name="Riley R."/>
            <person name="Hilden K."/>
        </authorList>
    </citation>
    <scope>NUCLEOTIDE SEQUENCE [LARGE SCALE GENOMIC DNA]</scope>
    <source>
        <strain evidence="9 10">FBCC735</strain>
    </source>
</reference>
<dbReference type="Pfam" id="PF02229">
    <property type="entry name" value="PC4"/>
    <property type="match status" value="1"/>
</dbReference>
<feature type="region of interest" description="Disordered" evidence="7">
    <location>
        <begin position="1"/>
        <end position="48"/>
    </location>
</feature>
<organism evidence="9 10">
    <name type="scientific">Trametes pubescens</name>
    <name type="common">White-rot fungus</name>
    <dbReference type="NCBI Taxonomy" id="154538"/>
    <lineage>
        <taxon>Eukaryota</taxon>
        <taxon>Fungi</taxon>
        <taxon>Dikarya</taxon>
        <taxon>Basidiomycota</taxon>
        <taxon>Agaricomycotina</taxon>
        <taxon>Agaricomycetes</taxon>
        <taxon>Polyporales</taxon>
        <taxon>Polyporaceae</taxon>
        <taxon>Trametes</taxon>
    </lineage>
</organism>
<dbReference type="SUPFAM" id="SSF54447">
    <property type="entry name" value="ssDNA-binding transcriptional regulator domain"/>
    <property type="match status" value="1"/>
</dbReference>
<evidence type="ECO:0000256" key="2">
    <source>
        <dbReference type="ARBA" id="ARBA00009001"/>
    </source>
</evidence>
<feature type="compositionally biased region" description="Basic and acidic residues" evidence="7">
    <location>
        <begin position="77"/>
        <end position="89"/>
    </location>
</feature>
<evidence type="ECO:0000256" key="4">
    <source>
        <dbReference type="ARBA" id="ARBA00023125"/>
    </source>
</evidence>
<accession>A0A1M2VB64</accession>
<keyword evidence="5" id="KW-0804">Transcription</keyword>
<evidence type="ECO:0000256" key="6">
    <source>
        <dbReference type="ARBA" id="ARBA00023242"/>
    </source>
</evidence>
<evidence type="ECO:0000256" key="1">
    <source>
        <dbReference type="ARBA" id="ARBA00004123"/>
    </source>
</evidence>
<feature type="compositionally biased region" description="Acidic residues" evidence="7">
    <location>
        <begin position="11"/>
        <end position="21"/>
    </location>
</feature>
<sequence>MAKRKVAATSSDEEEYTEEEVVAASSSPERPIQSARRSGKKAKACSRFPPKSHCVILICRVSQTQIESDEDSEEEEPKPAKKPKPDAKKGKSIARSASIKKPNYGTAAKAEEEHGDVKVGVNEDGEKYVDLGKKRRATVRQYKGSTFLDIREFYGDDNDLKPGKKGVSINKEQWEALKQGSQAIDSFFAKLGK</sequence>